<dbReference type="Proteomes" id="UP001178888">
    <property type="component" value="Unassembled WGS sequence"/>
</dbReference>
<organism evidence="1 2">
    <name type="scientific">Bacillus salipaludis</name>
    <dbReference type="NCBI Taxonomy" id="2547811"/>
    <lineage>
        <taxon>Bacteria</taxon>
        <taxon>Bacillati</taxon>
        <taxon>Bacillota</taxon>
        <taxon>Bacilli</taxon>
        <taxon>Bacillales</taxon>
        <taxon>Bacillaceae</taxon>
        <taxon>Bacillus</taxon>
    </lineage>
</organism>
<reference evidence="1" key="1">
    <citation type="submission" date="2023-08" db="EMBL/GenBank/DDBJ databases">
        <title>Nitrogen cycling bacteria in agricultural field soils.</title>
        <authorList>
            <person name="Jang J."/>
        </authorList>
    </citation>
    <scope>NUCLEOTIDE SEQUENCE</scope>
    <source>
        <strain evidence="1">PS3-36</strain>
    </source>
</reference>
<comment type="caution">
    <text evidence="1">The sequence shown here is derived from an EMBL/GenBank/DDBJ whole genome shotgun (WGS) entry which is preliminary data.</text>
</comment>
<dbReference type="RefSeq" id="WP_133336499.1">
    <property type="nucleotide sequence ID" value="NZ_JAVGVR010000001.1"/>
</dbReference>
<gene>
    <name evidence="1" type="ORF">RCG21_05560</name>
</gene>
<dbReference type="EMBL" id="JAVGVR010000001">
    <property type="protein sequence ID" value="MDQ6595864.1"/>
    <property type="molecule type" value="Genomic_DNA"/>
</dbReference>
<accession>A0AA90QSS6</accession>
<evidence type="ECO:0000313" key="1">
    <source>
        <dbReference type="EMBL" id="MDQ6595864.1"/>
    </source>
</evidence>
<proteinExistence type="predicted"/>
<name>A0AA90QSS6_9BACI</name>
<evidence type="ECO:0000313" key="2">
    <source>
        <dbReference type="Proteomes" id="UP001178888"/>
    </source>
</evidence>
<dbReference type="AlphaFoldDB" id="A0AA90QSS6"/>
<keyword evidence="2" id="KW-1185">Reference proteome</keyword>
<protein>
    <submittedName>
        <fullName evidence="1">Uncharacterized protein</fullName>
    </submittedName>
</protein>
<sequence>MKKKEDIPIVEYNGGGHLKEIGQKVRQKNWGTLTLIDKVEVNKTFTISPMVIKLNDVKIIRLSNLTKQTKEYLRGYTGLSNEEAYQLFTEKNLSNEEIQDRVELSRTEIDNNTTYIEITYSVKNTGSKELQFFSMENVTLNHKWSYKVPEENFILSDDTLIGAKSVSRVDYRPSELRKGTIGLLNESETPIHKITSFSFTTDDLLDGDSHHLLAKPKTFTINF</sequence>